<dbReference type="OrthoDB" id="9813957at2"/>
<sequence length="86" mass="9981">MVVVSDLTYVRVNYKWNYVCILIDLFNREIIGYSAGIHKDAQLVYDAFATVKTDLRKIQMFHSDRGSEFKSELIDEVLQPLILNVP</sequence>
<organism evidence="2 3">
    <name type="scientific">Sporomusa termitida</name>
    <dbReference type="NCBI Taxonomy" id="2377"/>
    <lineage>
        <taxon>Bacteria</taxon>
        <taxon>Bacillati</taxon>
        <taxon>Bacillota</taxon>
        <taxon>Negativicutes</taxon>
        <taxon>Selenomonadales</taxon>
        <taxon>Sporomusaceae</taxon>
        <taxon>Sporomusa</taxon>
    </lineage>
</organism>
<evidence type="ECO:0000259" key="1">
    <source>
        <dbReference type="PROSITE" id="PS50994"/>
    </source>
</evidence>
<dbReference type="InterPro" id="IPR012337">
    <property type="entry name" value="RNaseH-like_sf"/>
</dbReference>
<reference evidence="2 3" key="1">
    <citation type="submission" date="2019-02" db="EMBL/GenBank/DDBJ databases">
        <title>Closed genome of Sporomusa termitida DSM 4440.</title>
        <authorList>
            <person name="Poehlein A."/>
            <person name="Daniel R."/>
        </authorList>
    </citation>
    <scope>NUCLEOTIDE SEQUENCE [LARGE SCALE GENOMIC DNA]</scope>
    <source>
        <strain evidence="2 3">DSM 4440</strain>
    </source>
</reference>
<accession>A0A517DSE3</accession>
<dbReference type="Pfam" id="PF00665">
    <property type="entry name" value="rve"/>
    <property type="match status" value="1"/>
</dbReference>
<dbReference type="Gene3D" id="3.30.420.10">
    <property type="entry name" value="Ribonuclease H-like superfamily/Ribonuclease H"/>
    <property type="match status" value="1"/>
</dbReference>
<evidence type="ECO:0000313" key="2">
    <source>
        <dbReference type="EMBL" id="QDR80269.1"/>
    </source>
</evidence>
<dbReference type="GO" id="GO:0015074">
    <property type="term" value="P:DNA integration"/>
    <property type="evidence" value="ECO:0007669"/>
    <property type="project" value="InterPro"/>
</dbReference>
<dbReference type="SUPFAM" id="SSF53098">
    <property type="entry name" value="Ribonuclease H-like"/>
    <property type="match status" value="1"/>
</dbReference>
<dbReference type="InterPro" id="IPR001584">
    <property type="entry name" value="Integrase_cat-core"/>
</dbReference>
<protein>
    <submittedName>
        <fullName evidence="2">IS3 family transposase ISClsp1</fullName>
    </submittedName>
</protein>
<dbReference type="Proteomes" id="UP000320776">
    <property type="component" value="Chromosome"/>
</dbReference>
<keyword evidence="3" id="KW-1185">Reference proteome</keyword>
<proteinExistence type="predicted"/>
<dbReference type="GO" id="GO:0003676">
    <property type="term" value="F:nucleic acid binding"/>
    <property type="evidence" value="ECO:0007669"/>
    <property type="project" value="InterPro"/>
</dbReference>
<evidence type="ECO:0000313" key="3">
    <source>
        <dbReference type="Proteomes" id="UP000320776"/>
    </source>
</evidence>
<feature type="domain" description="Integrase catalytic" evidence="1">
    <location>
        <begin position="1"/>
        <end position="86"/>
    </location>
</feature>
<dbReference type="PANTHER" id="PTHR46889:SF4">
    <property type="entry name" value="TRANSPOSASE INSO FOR INSERTION SEQUENCE ELEMENT IS911B-RELATED"/>
    <property type="match status" value="1"/>
</dbReference>
<dbReference type="PANTHER" id="PTHR46889">
    <property type="entry name" value="TRANSPOSASE INSF FOR INSERTION SEQUENCE IS3B-RELATED"/>
    <property type="match status" value="1"/>
</dbReference>
<dbReference type="InterPro" id="IPR036397">
    <property type="entry name" value="RNaseH_sf"/>
</dbReference>
<dbReference type="AlphaFoldDB" id="A0A517DSE3"/>
<dbReference type="PROSITE" id="PS50994">
    <property type="entry name" value="INTEGRASE"/>
    <property type="match status" value="1"/>
</dbReference>
<dbReference type="KEGG" id="sted:SPTER_15890"/>
<gene>
    <name evidence="2" type="ORF">SPTER_15890</name>
</gene>
<dbReference type="InterPro" id="IPR050900">
    <property type="entry name" value="Transposase_IS3/IS150/IS904"/>
</dbReference>
<name>A0A517DSE3_9FIRM</name>
<dbReference type="EMBL" id="CP036259">
    <property type="protein sequence ID" value="QDR80269.1"/>
    <property type="molecule type" value="Genomic_DNA"/>
</dbReference>